<keyword evidence="3" id="KW-1185">Reference proteome</keyword>
<feature type="compositionally biased region" description="Basic and acidic residues" evidence="1">
    <location>
        <begin position="30"/>
        <end position="42"/>
    </location>
</feature>
<feature type="compositionally biased region" description="Low complexity" evidence="1">
    <location>
        <begin position="11"/>
        <end position="21"/>
    </location>
</feature>
<feature type="compositionally biased region" description="Gly residues" evidence="1">
    <location>
        <begin position="57"/>
        <end position="87"/>
    </location>
</feature>
<gene>
    <name evidence="2" type="ORF">SKAU_G00288770</name>
</gene>
<dbReference type="AlphaFoldDB" id="A0A9Q1ILV7"/>
<protein>
    <submittedName>
        <fullName evidence="2">Uncharacterized protein</fullName>
    </submittedName>
</protein>
<evidence type="ECO:0000313" key="2">
    <source>
        <dbReference type="EMBL" id="KAJ8344684.1"/>
    </source>
</evidence>
<dbReference type="EMBL" id="JAINUF010000012">
    <property type="protein sequence ID" value="KAJ8344684.1"/>
    <property type="molecule type" value="Genomic_DNA"/>
</dbReference>
<sequence>MGTSSSEGVSSERGMSRTSSSEEVEEEEERERGREEEERNREMLSPSEWNREAKSGLLGGGAGAGGGDGAGAGGGDGDGAGGGAGARGRGRAGPMRSPQGLIGWALSLWKWPPPAEGRSLLAGWAVSQTWEAGPTYAGDGWLS</sequence>
<accession>A0A9Q1ILV7</accession>
<organism evidence="2 3">
    <name type="scientific">Synaphobranchus kaupii</name>
    <name type="common">Kaup's arrowtooth eel</name>
    <dbReference type="NCBI Taxonomy" id="118154"/>
    <lineage>
        <taxon>Eukaryota</taxon>
        <taxon>Metazoa</taxon>
        <taxon>Chordata</taxon>
        <taxon>Craniata</taxon>
        <taxon>Vertebrata</taxon>
        <taxon>Euteleostomi</taxon>
        <taxon>Actinopterygii</taxon>
        <taxon>Neopterygii</taxon>
        <taxon>Teleostei</taxon>
        <taxon>Anguilliformes</taxon>
        <taxon>Synaphobranchidae</taxon>
        <taxon>Synaphobranchus</taxon>
    </lineage>
</organism>
<evidence type="ECO:0000256" key="1">
    <source>
        <dbReference type="SAM" id="MobiDB-lite"/>
    </source>
</evidence>
<comment type="caution">
    <text evidence="2">The sequence shown here is derived from an EMBL/GenBank/DDBJ whole genome shotgun (WGS) entry which is preliminary data.</text>
</comment>
<dbReference type="Proteomes" id="UP001152622">
    <property type="component" value="Chromosome 12"/>
</dbReference>
<evidence type="ECO:0000313" key="3">
    <source>
        <dbReference type="Proteomes" id="UP001152622"/>
    </source>
</evidence>
<proteinExistence type="predicted"/>
<reference evidence="2" key="1">
    <citation type="journal article" date="2023" name="Science">
        <title>Genome structures resolve the early diversification of teleost fishes.</title>
        <authorList>
            <person name="Parey E."/>
            <person name="Louis A."/>
            <person name="Montfort J."/>
            <person name="Bouchez O."/>
            <person name="Roques C."/>
            <person name="Iampietro C."/>
            <person name="Lluch J."/>
            <person name="Castinel A."/>
            <person name="Donnadieu C."/>
            <person name="Desvignes T."/>
            <person name="Floi Bucao C."/>
            <person name="Jouanno E."/>
            <person name="Wen M."/>
            <person name="Mejri S."/>
            <person name="Dirks R."/>
            <person name="Jansen H."/>
            <person name="Henkel C."/>
            <person name="Chen W.J."/>
            <person name="Zahm M."/>
            <person name="Cabau C."/>
            <person name="Klopp C."/>
            <person name="Thompson A.W."/>
            <person name="Robinson-Rechavi M."/>
            <person name="Braasch I."/>
            <person name="Lecointre G."/>
            <person name="Bobe J."/>
            <person name="Postlethwait J.H."/>
            <person name="Berthelot C."/>
            <person name="Roest Crollius H."/>
            <person name="Guiguen Y."/>
        </authorList>
    </citation>
    <scope>NUCLEOTIDE SEQUENCE</scope>
    <source>
        <strain evidence="2">WJC10195</strain>
    </source>
</reference>
<name>A0A9Q1ILV7_SYNKA</name>
<feature type="region of interest" description="Disordered" evidence="1">
    <location>
        <begin position="1"/>
        <end position="98"/>
    </location>
</feature>